<organism evidence="4 5">
    <name type="scientific">Tigriopus californicus</name>
    <name type="common">Marine copepod</name>
    <dbReference type="NCBI Taxonomy" id="6832"/>
    <lineage>
        <taxon>Eukaryota</taxon>
        <taxon>Metazoa</taxon>
        <taxon>Ecdysozoa</taxon>
        <taxon>Arthropoda</taxon>
        <taxon>Crustacea</taxon>
        <taxon>Multicrustacea</taxon>
        <taxon>Hexanauplia</taxon>
        <taxon>Copepoda</taxon>
        <taxon>Harpacticoida</taxon>
        <taxon>Harpacticidae</taxon>
        <taxon>Tigriopus</taxon>
    </lineage>
</organism>
<dbReference type="GO" id="GO:0006376">
    <property type="term" value="P:mRNA splice site recognition"/>
    <property type="evidence" value="ECO:0007669"/>
    <property type="project" value="InterPro"/>
</dbReference>
<accession>A0A553P476</accession>
<comment type="similarity">
    <text evidence="1">Belongs to the Luc7 family.</text>
</comment>
<comment type="caution">
    <text evidence="4">The sequence shown here is derived from an EMBL/GenBank/DDBJ whole genome shotgun (WGS) entry which is preliminary data.</text>
</comment>
<evidence type="ECO:0008006" key="6">
    <source>
        <dbReference type="Google" id="ProtNLM"/>
    </source>
</evidence>
<dbReference type="GO" id="GO:0003729">
    <property type="term" value="F:mRNA binding"/>
    <property type="evidence" value="ECO:0007669"/>
    <property type="project" value="InterPro"/>
</dbReference>
<keyword evidence="2" id="KW-0175">Coiled coil</keyword>
<feature type="compositionally biased region" description="Basic and acidic residues" evidence="3">
    <location>
        <begin position="278"/>
        <end position="299"/>
    </location>
</feature>
<evidence type="ECO:0000256" key="1">
    <source>
        <dbReference type="ARBA" id="ARBA00005655"/>
    </source>
</evidence>
<protein>
    <recommendedName>
        <fullName evidence="6">Luc7-like protein 3</fullName>
    </recommendedName>
</protein>
<evidence type="ECO:0000313" key="5">
    <source>
        <dbReference type="Proteomes" id="UP000318571"/>
    </source>
</evidence>
<proteinExistence type="inferred from homology"/>
<dbReference type="PANTHER" id="PTHR12375">
    <property type="entry name" value="RNA-BINDING PROTEIN LUC7-RELATED"/>
    <property type="match status" value="1"/>
</dbReference>
<dbReference type="AlphaFoldDB" id="A0A553P476"/>
<feature type="compositionally biased region" description="Basic residues" evidence="3">
    <location>
        <begin position="300"/>
        <end position="322"/>
    </location>
</feature>
<keyword evidence="5" id="KW-1185">Reference proteome</keyword>
<name>A0A553P476_TIGCA</name>
<feature type="compositionally biased region" description="Basic residues" evidence="3">
    <location>
        <begin position="343"/>
        <end position="370"/>
    </location>
</feature>
<dbReference type="InterPro" id="IPR004882">
    <property type="entry name" value="Luc7-rel"/>
</dbReference>
<evidence type="ECO:0000256" key="3">
    <source>
        <dbReference type="SAM" id="MobiDB-lite"/>
    </source>
</evidence>
<dbReference type="EMBL" id="VCGU01000008">
    <property type="protein sequence ID" value="TRY72491.1"/>
    <property type="molecule type" value="Genomic_DNA"/>
</dbReference>
<dbReference type="OMA" id="PCTRIHD"/>
<evidence type="ECO:0000313" key="4">
    <source>
        <dbReference type="EMBL" id="TRY72491.1"/>
    </source>
</evidence>
<feature type="compositionally biased region" description="Basic and acidic residues" evidence="3">
    <location>
        <begin position="240"/>
        <end position="269"/>
    </location>
</feature>
<evidence type="ECO:0000256" key="2">
    <source>
        <dbReference type="SAM" id="Coils"/>
    </source>
</evidence>
<dbReference type="GO" id="GO:0005685">
    <property type="term" value="C:U1 snRNP"/>
    <property type="evidence" value="ECO:0007669"/>
    <property type="project" value="InterPro"/>
</dbReference>
<feature type="compositionally biased region" description="Basic and acidic residues" evidence="3">
    <location>
        <begin position="323"/>
        <end position="342"/>
    </location>
</feature>
<reference evidence="4 5" key="1">
    <citation type="journal article" date="2018" name="Nat. Ecol. Evol.">
        <title>Genomic signatures of mitonuclear coevolution across populations of Tigriopus californicus.</title>
        <authorList>
            <person name="Barreto F.S."/>
            <person name="Watson E.T."/>
            <person name="Lima T.G."/>
            <person name="Willett C.S."/>
            <person name="Edmands S."/>
            <person name="Li W."/>
            <person name="Burton R.S."/>
        </authorList>
    </citation>
    <scope>NUCLEOTIDE SEQUENCE [LARGE SCALE GENOMIC DNA]</scope>
    <source>
        <strain evidence="4 5">San Diego</strain>
    </source>
</reference>
<dbReference type="Pfam" id="PF03194">
    <property type="entry name" value="LUC7"/>
    <property type="match status" value="1"/>
</dbReference>
<dbReference type="STRING" id="6832.A0A553P476"/>
<feature type="compositionally biased region" description="Basic and acidic residues" evidence="3">
    <location>
        <begin position="371"/>
        <end position="385"/>
    </location>
</feature>
<feature type="coiled-coil region" evidence="2">
    <location>
        <begin position="87"/>
        <end position="114"/>
    </location>
</feature>
<gene>
    <name evidence="4" type="ORF">TCAL_10386</name>
</gene>
<dbReference type="OrthoDB" id="10266921at2759"/>
<sequence length="385" mass="45452">MATAQLASMLDELMGRNRNDADAKELLWSDGDVCKYYLVDFCPHELFTNTKADLGPCAKIHDDELKSKFQAEKESSFKKAQHIEEFIRFCQRMLVDLQNRIKKAKERLLLTQNEDGIPYNLSGPQKEMADQISLLSQKITALVEEAEKEGCQGNVEQAQGLLKLSDQLKEERDQLKRALIPNYKEEYANHQKSMEVCDTCGAFLIVGDAQQRIDDHLMGKQHLGYSRLKASLDRITEERQKFREERDRELKERRLQRDKEVDERRRNRDSQSSGRSSGRRDRDRERDHRRNGGSRDRSRPRSSSKKRKSRSRSRDRNPKRRSRSGERGGRDHRNRSDRDRDRTRRRSKERRRRSSRSRSKDRKGRRRSRSRDRSSKSSSRTNDKE</sequence>
<dbReference type="Proteomes" id="UP000318571">
    <property type="component" value="Chromosome 7"/>
</dbReference>
<feature type="region of interest" description="Disordered" evidence="3">
    <location>
        <begin position="240"/>
        <end position="385"/>
    </location>
</feature>